<feature type="region of interest" description="Disordered" evidence="1">
    <location>
        <begin position="116"/>
        <end position="141"/>
    </location>
</feature>
<dbReference type="Proteomes" id="UP000078200">
    <property type="component" value="Unassembled WGS sequence"/>
</dbReference>
<name>A0A1A9VSJ9_GLOAU</name>
<protein>
    <submittedName>
        <fullName evidence="2">Uncharacterized protein</fullName>
    </submittedName>
</protein>
<reference evidence="2" key="1">
    <citation type="submission" date="2020-05" db="UniProtKB">
        <authorList>
            <consortium name="EnsemblMetazoa"/>
        </authorList>
    </citation>
    <scope>IDENTIFICATION</scope>
    <source>
        <strain evidence="2">TTRI</strain>
    </source>
</reference>
<accession>A0A1A9VSJ9</accession>
<proteinExistence type="predicted"/>
<evidence type="ECO:0000313" key="3">
    <source>
        <dbReference type="Proteomes" id="UP000078200"/>
    </source>
</evidence>
<keyword evidence="3" id="KW-1185">Reference proteome</keyword>
<evidence type="ECO:0000256" key="1">
    <source>
        <dbReference type="SAM" id="MobiDB-lite"/>
    </source>
</evidence>
<organism evidence="2 3">
    <name type="scientific">Glossina austeni</name>
    <name type="common">Savannah tsetse fly</name>
    <dbReference type="NCBI Taxonomy" id="7395"/>
    <lineage>
        <taxon>Eukaryota</taxon>
        <taxon>Metazoa</taxon>
        <taxon>Ecdysozoa</taxon>
        <taxon>Arthropoda</taxon>
        <taxon>Hexapoda</taxon>
        <taxon>Insecta</taxon>
        <taxon>Pterygota</taxon>
        <taxon>Neoptera</taxon>
        <taxon>Endopterygota</taxon>
        <taxon>Diptera</taxon>
        <taxon>Brachycera</taxon>
        <taxon>Muscomorpha</taxon>
        <taxon>Hippoboscoidea</taxon>
        <taxon>Glossinidae</taxon>
        <taxon>Glossina</taxon>
    </lineage>
</organism>
<dbReference type="AlphaFoldDB" id="A0A1A9VSJ9"/>
<dbReference type="EnsemblMetazoa" id="GAUT046066-RA">
    <property type="protein sequence ID" value="GAUT046066-PA"/>
    <property type="gene ID" value="GAUT046066"/>
</dbReference>
<dbReference type="VEuPathDB" id="VectorBase:GAUT046066"/>
<sequence>MANNLVTTWAYALHQDNLVEYLTEFQLDTSGFVEDLRKRWGRFGRNYSLCKKNTKLLNAYAPRKDDLVEYLTEFQLDTSGLVEDLRKRWGRFGRNHSVIMLTRLLALQEKHEVVQSTRGVPNPTSPAAADNETKITEVLTN</sequence>
<evidence type="ECO:0000313" key="2">
    <source>
        <dbReference type="EnsemblMetazoa" id="GAUT046066-PA"/>
    </source>
</evidence>